<gene>
    <name evidence="2" type="ORF">NBRC111894_1559</name>
</gene>
<evidence type="ECO:0000313" key="3">
    <source>
        <dbReference type="Proteomes" id="UP000319716"/>
    </source>
</evidence>
<keyword evidence="1" id="KW-0472">Membrane</keyword>
<feature type="transmembrane region" description="Helical" evidence="1">
    <location>
        <begin position="12"/>
        <end position="40"/>
    </location>
</feature>
<accession>A0A4Y1ZAD8</accession>
<dbReference type="Proteomes" id="UP000319716">
    <property type="component" value="Unassembled WGS sequence"/>
</dbReference>
<sequence>MLVGKQLGAKNYALAYSYGILSVLISVVIMSVTGILLFFLPL</sequence>
<evidence type="ECO:0000256" key="1">
    <source>
        <dbReference type="SAM" id="Phobius"/>
    </source>
</evidence>
<organism evidence="2 3">
    <name type="scientific">Sporolactobacillus inulinus</name>
    <dbReference type="NCBI Taxonomy" id="2078"/>
    <lineage>
        <taxon>Bacteria</taxon>
        <taxon>Bacillati</taxon>
        <taxon>Bacillota</taxon>
        <taxon>Bacilli</taxon>
        <taxon>Bacillales</taxon>
        <taxon>Sporolactobacillaceae</taxon>
        <taxon>Sporolactobacillus</taxon>
    </lineage>
</organism>
<dbReference type="EMBL" id="BEXB01000010">
    <property type="protein sequence ID" value="GAY76005.1"/>
    <property type="molecule type" value="Genomic_DNA"/>
</dbReference>
<keyword evidence="1" id="KW-1133">Transmembrane helix</keyword>
<name>A0A4Y1ZAD8_9BACL</name>
<dbReference type="AlphaFoldDB" id="A0A4Y1ZAD8"/>
<protein>
    <submittedName>
        <fullName evidence="2">Multi antimicrobial extrusion protein (Na(+)/drug antiporter), MATE family of MDR efflux pumps</fullName>
    </submittedName>
</protein>
<comment type="caution">
    <text evidence="2">The sequence shown here is derived from an EMBL/GenBank/DDBJ whole genome shotgun (WGS) entry which is preliminary data.</text>
</comment>
<keyword evidence="1" id="KW-0812">Transmembrane</keyword>
<evidence type="ECO:0000313" key="2">
    <source>
        <dbReference type="EMBL" id="GAY76005.1"/>
    </source>
</evidence>
<reference evidence="2 3" key="1">
    <citation type="submission" date="2017-11" db="EMBL/GenBank/DDBJ databases">
        <title>Draft Genome Sequence of Sporolactobacillus inulinus NBRC 111894 Isolated from Koso, a Japanese Sugar-Vegetable Fermented Beverage.</title>
        <authorList>
            <person name="Chiou T.Y."/>
            <person name="Oshima K."/>
            <person name="Suda W."/>
            <person name="Hattori M."/>
            <person name="Takahashi T."/>
        </authorList>
    </citation>
    <scope>NUCLEOTIDE SEQUENCE [LARGE SCALE GENOMIC DNA]</scope>
    <source>
        <strain evidence="2 3">NBRC111894</strain>
    </source>
</reference>
<proteinExistence type="predicted"/>